<keyword evidence="4" id="KW-0472">Membrane</keyword>
<organism evidence="6 7">
    <name type="scientific">Trematosphaeria pertusa</name>
    <dbReference type="NCBI Taxonomy" id="390896"/>
    <lineage>
        <taxon>Eukaryota</taxon>
        <taxon>Fungi</taxon>
        <taxon>Dikarya</taxon>
        <taxon>Ascomycota</taxon>
        <taxon>Pezizomycotina</taxon>
        <taxon>Dothideomycetes</taxon>
        <taxon>Pleosporomycetidae</taxon>
        <taxon>Pleosporales</taxon>
        <taxon>Massarineae</taxon>
        <taxon>Trematosphaeriaceae</taxon>
        <taxon>Trematosphaeria</taxon>
    </lineage>
</organism>
<protein>
    <submittedName>
        <fullName evidence="6">MFS general substrate transporter</fullName>
    </submittedName>
</protein>
<dbReference type="InterPro" id="IPR050327">
    <property type="entry name" value="Proton-linked_MCT"/>
</dbReference>
<evidence type="ECO:0000256" key="3">
    <source>
        <dbReference type="SAM" id="MobiDB-lite"/>
    </source>
</evidence>
<feature type="transmembrane region" description="Helical" evidence="4">
    <location>
        <begin position="207"/>
        <end position="231"/>
    </location>
</feature>
<feature type="transmembrane region" description="Helical" evidence="4">
    <location>
        <begin position="51"/>
        <end position="72"/>
    </location>
</feature>
<dbReference type="Proteomes" id="UP000800094">
    <property type="component" value="Unassembled WGS sequence"/>
</dbReference>
<feature type="transmembrane region" description="Helical" evidence="4">
    <location>
        <begin position="427"/>
        <end position="447"/>
    </location>
</feature>
<dbReference type="Gene3D" id="1.20.1250.20">
    <property type="entry name" value="MFS general substrate transporter like domains"/>
    <property type="match status" value="2"/>
</dbReference>
<dbReference type="PANTHER" id="PTHR11360">
    <property type="entry name" value="MONOCARBOXYLATE TRANSPORTER"/>
    <property type="match status" value="1"/>
</dbReference>
<feature type="transmembrane region" description="Helical" evidence="4">
    <location>
        <begin position="121"/>
        <end position="139"/>
    </location>
</feature>
<evidence type="ECO:0000259" key="5">
    <source>
        <dbReference type="PROSITE" id="PS50850"/>
    </source>
</evidence>
<evidence type="ECO:0000256" key="4">
    <source>
        <dbReference type="SAM" id="Phobius"/>
    </source>
</evidence>
<name>A0A6A6I0R3_9PLEO</name>
<feature type="transmembrane region" description="Helical" evidence="4">
    <location>
        <begin position="258"/>
        <end position="279"/>
    </location>
</feature>
<feature type="domain" description="Major facilitator superfamily (MFS) profile" evidence="5">
    <location>
        <begin position="257"/>
        <end position="456"/>
    </location>
</feature>
<dbReference type="SUPFAM" id="SSF103473">
    <property type="entry name" value="MFS general substrate transporter"/>
    <property type="match status" value="1"/>
</dbReference>
<sequence length="456" mass="47688">MSSSTLSTAAASKESITETGSTAKKEEEDIGSVDEGATTLDAGAVEGGMRAWLTVIGSSLVYFASFGIINSFGFFQKYYQTSYLPSVPASTISFIGTIQITLMNLLAAPAGSLFDCYGLKYLYIFSGIGCASALVALSFTQPGILWQPFLIQGVLLGIAIAFGAQPSLVVVGQHFVRRRALVMGIIAAAGSVGGVCFPVIFARLVPLVGFAWSLRVVAMVVACCYAAALGISHTNYPATKLTSVGALLDFKGFLDRRYSVLAVGAFIAMLGQFVPYYYISTYCSVANPSSEAKDYLLPLMNAASFVGRILGGHLADIRGPTNTVYPMTILSGLLCLTTWLLTSSPPILIIFVLLYGFCSGIFIAVLPAIIAQPQLSPPGGLGGRIGAFYSVCAVAQLVGSPIGGALIRTPKEVGSAGGEADGYEGLVVFAGATLVVGGCVIFGARVLHDRNLRARF</sequence>
<dbReference type="PROSITE" id="PS50850">
    <property type="entry name" value="MFS"/>
    <property type="match status" value="1"/>
</dbReference>
<comment type="subcellular location">
    <subcellularLocation>
        <location evidence="1">Membrane</location>
        <topology evidence="1">Multi-pass membrane protein</topology>
    </subcellularLocation>
</comment>
<keyword evidence="7" id="KW-1185">Reference proteome</keyword>
<dbReference type="GO" id="GO:0022857">
    <property type="term" value="F:transmembrane transporter activity"/>
    <property type="evidence" value="ECO:0007669"/>
    <property type="project" value="InterPro"/>
</dbReference>
<gene>
    <name evidence="6" type="ORF">BU26DRAFT_570555</name>
</gene>
<dbReference type="InterPro" id="IPR036259">
    <property type="entry name" value="MFS_trans_sf"/>
</dbReference>
<feature type="region of interest" description="Disordered" evidence="3">
    <location>
        <begin position="1"/>
        <end position="30"/>
    </location>
</feature>
<evidence type="ECO:0000256" key="1">
    <source>
        <dbReference type="ARBA" id="ARBA00004141"/>
    </source>
</evidence>
<dbReference type="GO" id="GO:0016020">
    <property type="term" value="C:membrane"/>
    <property type="evidence" value="ECO:0007669"/>
    <property type="project" value="UniProtKB-SubCell"/>
</dbReference>
<feature type="compositionally biased region" description="Low complexity" evidence="3">
    <location>
        <begin position="1"/>
        <end position="12"/>
    </location>
</feature>
<proteinExistence type="inferred from homology"/>
<reference evidence="6" key="1">
    <citation type="journal article" date="2020" name="Stud. Mycol.">
        <title>101 Dothideomycetes genomes: a test case for predicting lifestyles and emergence of pathogens.</title>
        <authorList>
            <person name="Haridas S."/>
            <person name="Albert R."/>
            <person name="Binder M."/>
            <person name="Bloem J."/>
            <person name="Labutti K."/>
            <person name="Salamov A."/>
            <person name="Andreopoulos B."/>
            <person name="Baker S."/>
            <person name="Barry K."/>
            <person name="Bills G."/>
            <person name="Bluhm B."/>
            <person name="Cannon C."/>
            <person name="Castanera R."/>
            <person name="Culley D."/>
            <person name="Daum C."/>
            <person name="Ezra D."/>
            <person name="Gonzalez J."/>
            <person name="Henrissat B."/>
            <person name="Kuo A."/>
            <person name="Liang C."/>
            <person name="Lipzen A."/>
            <person name="Lutzoni F."/>
            <person name="Magnuson J."/>
            <person name="Mondo S."/>
            <person name="Nolan M."/>
            <person name="Ohm R."/>
            <person name="Pangilinan J."/>
            <person name="Park H.-J."/>
            <person name="Ramirez L."/>
            <person name="Alfaro M."/>
            <person name="Sun H."/>
            <person name="Tritt A."/>
            <person name="Yoshinaga Y."/>
            <person name="Zwiers L.-H."/>
            <person name="Turgeon B."/>
            <person name="Goodwin S."/>
            <person name="Spatafora J."/>
            <person name="Crous P."/>
            <person name="Grigoriev I."/>
        </authorList>
    </citation>
    <scope>NUCLEOTIDE SEQUENCE</scope>
    <source>
        <strain evidence="6">CBS 122368</strain>
    </source>
</reference>
<dbReference type="GeneID" id="54587357"/>
<evidence type="ECO:0000313" key="7">
    <source>
        <dbReference type="Proteomes" id="UP000800094"/>
    </source>
</evidence>
<dbReference type="OrthoDB" id="6509908at2759"/>
<dbReference type="InterPro" id="IPR020846">
    <property type="entry name" value="MFS_dom"/>
</dbReference>
<feature type="transmembrane region" description="Helical" evidence="4">
    <location>
        <begin position="92"/>
        <end position="114"/>
    </location>
</feature>
<accession>A0A6A6I0R3</accession>
<dbReference type="RefSeq" id="XP_033678164.1">
    <property type="nucleotide sequence ID" value="XM_033834027.1"/>
</dbReference>
<comment type="similarity">
    <text evidence="2">Belongs to the major facilitator superfamily. Monocarboxylate porter (TC 2.A.1.13) family.</text>
</comment>
<feature type="transmembrane region" description="Helical" evidence="4">
    <location>
        <begin position="387"/>
        <end position="407"/>
    </location>
</feature>
<dbReference type="AlphaFoldDB" id="A0A6A6I0R3"/>
<feature type="transmembrane region" description="Helical" evidence="4">
    <location>
        <begin position="180"/>
        <end position="201"/>
    </location>
</feature>
<keyword evidence="4" id="KW-1133">Transmembrane helix</keyword>
<dbReference type="Pfam" id="PF07690">
    <property type="entry name" value="MFS_1"/>
    <property type="match status" value="1"/>
</dbReference>
<evidence type="ECO:0000256" key="2">
    <source>
        <dbReference type="ARBA" id="ARBA00006727"/>
    </source>
</evidence>
<feature type="transmembrane region" description="Helical" evidence="4">
    <location>
        <begin position="145"/>
        <end position="168"/>
    </location>
</feature>
<keyword evidence="4" id="KW-0812">Transmembrane</keyword>
<dbReference type="PANTHER" id="PTHR11360:SF281">
    <property type="entry name" value="ASPYRIDONES EFFLUX PROTEIN APDF-RELATED"/>
    <property type="match status" value="1"/>
</dbReference>
<dbReference type="InterPro" id="IPR011701">
    <property type="entry name" value="MFS"/>
</dbReference>
<feature type="transmembrane region" description="Helical" evidence="4">
    <location>
        <begin position="323"/>
        <end position="341"/>
    </location>
</feature>
<evidence type="ECO:0000313" key="6">
    <source>
        <dbReference type="EMBL" id="KAF2243160.1"/>
    </source>
</evidence>
<dbReference type="EMBL" id="ML987206">
    <property type="protein sequence ID" value="KAF2243160.1"/>
    <property type="molecule type" value="Genomic_DNA"/>
</dbReference>
<feature type="transmembrane region" description="Helical" evidence="4">
    <location>
        <begin position="347"/>
        <end position="366"/>
    </location>
</feature>